<gene>
    <name evidence="1" type="ORF">GK011_00900</name>
</gene>
<proteinExistence type="predicted"/>
<accession>A0ABW9R617</accession>
<dbReference type="EMBL" id="WLZX01000001">
    <property type="protein sequence ID" value="MTD25509.1"/>
    <property type="molecule type" value="Genomic_DNA"/>
</dbReference>
<dbReference type="RefSeq" id="WP_154750852.1">
    <property type="nucleotide sequence ID" value="NZ_WLZX01000001.1"/>
</dbReference>
<dbReference type="Proteomes" id="UP000480164">
    <property type="component" value="Unassembled WGS sequence"/>
</dbReference>
<comment type="caution">
    <text evidence="1">The sequence shown here is derived from an EMBL/GenBank/DDBJ whole genome shotgun (WGS) entry which is preliminary data.</text>
</comment>
<keyword evidence="2" id="KW-1185">Reference proteome</keyword>
<protein>
    <recommendedName>
        <fullName evidence="3">Hemerythrin-like domain-containing protein</fullName>
    </recommendedName>
</protein>
<evidence type="ECO:0008006" key="3">
    <source>
        <dbReference type="Google" id="ProtNLM"/>
    </source>
</evidence>
<evidence type="ECO:0000313" key="2">
    <source>
        <dbReference type="Proteomes" id="UP000480164"/>
    </source>
</evidence>
<organism evidence="1 2">
    <name type="scientific">Erwinia sorbitola</name>
    <dbReference type="NCBI Taxonomy" id="2681984"/>
    <lineage>
        <taxon>Bacteria</taxon>
        <taxon>Pseudomonadati</taxon>
        <taxon>Pseudomonadota</taxon>
        <taxon>Gammaproteobacteria</taxon>
        <taxon>Enterobacterales</taxon>
        <taxon>Erwiniaceae</taxon>
        <taxon>Erwinia</taxon>
    </lineage>
</organism>
<reference evidence="1 2" key="1">
    <citation type="submission" date="2019-11" db="EMBL/GenBank/DDBJ databases">
        <title>Erwinia sp. nov., isolated from feces of birds in Tibet plateau of China.</title>
        <authorList>
            <person name="Ge Y."/>
        </authorList>
    </citation>
    <scope>NUCLEOTIDE SEQUENCE [LARGE SCALE GENOMIC DNA]</scope>
    <source>
        <strain evidence="1 2">J316</strain>
    </source>
</reference>
<name>A0ABW9R617_9GAMM</name>
<evidence type="ECO:0000313" key="1">
    <source>
        <dbReference type="EMBL" id="MTD25509.1"/>
    </source>
</evidence>
<sequence length="163" mass="18773">MANSLFGANTSDELEKFGTVEKIVTQLKSFLPPSATLAAGSYEELLKDIKWIKQHVIREEQVFVNPRQEHIYYLLEHANGKERKQKLGVKDEFYQDCGASAARKWRNRIAFILRQDTCGDERTQRAFHRLQEMYAEMTQLEFDDPLLDQPDALSCEGGCDNAK</sequence>